<feature type="chain" id="PRO_5044981697" description="Carboxylic ester hydrolase" evidence="3">
    <location>
        <begin position="35"/>
        <end position="531"/>
    </location>
</feature>
<accession>A0ABW8AK77</accession>
<dbReference type="EMBL" id="JBITLV010000002">
    <property type="protein sequence ID" value="MFI7586764.1"/>
    <property type="molecule type" value="Genomic_DNA"/>
</dbReference>
<dbReference type="EC" id="3.1.1.-" evidence="3"/>
<evidence type="ECO:0000256" key="1">
    <source>
        <dbReference type="ARBA" id="ARBA00005964"/>
    </source>
</evidence>
<protein>
    <recommendedName>
        <fullName evidence="3">Carboxylic ester hydrolase</fullName>
        <ecNumber evidence="3">3.1.1.-</ecNumber>
    </recommendedName>
</protein>
<dbReference type="Proteomes" id="UP001612915">
    <property type="component" value="Unassembled WGS sequence"/>
</dbReference>
<sequence>MPTPRPRVTGRRAVLFAVLLGLAAALLGSAPAQAFSLIPGENVTTESGVVQGVVSLDHREFRGIPFAAPPVGNRRFAAPQPAASWKGERSARSFGPACPQAVPFLGIRYPTSSEDCLYLDVRTPPQAKSKNLPVMVWFYGGAYLLGSTDQYDPTPLVTQGNVIVVSVSYRVGPFGFLSVPGGTANAGLLDQQAGLRWVQRNIAAFGGNPGNVTIFGESAGGNSVCQQLASPTSAGLFHKAIVESGACGSSTLDGENLAAAQAKSADYAASVGCPDAAAVLTCLRGRSVAQLLASPSARFESMTVGWRPVVDGVTETSGTGTAFAAGAQHQVPVLIGGNHDEGRLFVALFHHLKGLGRVDRAGYEADVREVFGDRTDAILARYADIASPDLALGTVWTDGLFACSTSLAMQSLARTAPAAYAYEFDDTDVPLQNLDPLMPLRSYHGSELFYLMDKALALPTPILNAKQKALSRQMIGYWTTFARTGDPNGGGRPTWPQASSGNLLKLTTQGAGPAPSSLAAFAADHRCDAWT</sequence>
<dbReference type="PROSITE" id="PS00122">
    <property type="entry name" value="CARBOXYLESTERASE_B_1"/>
    <property type="match status" value="1"/>
</dbReference>
<organism evidence="5 6">
    <name type="scientific">Spongisporangium articulatum</name>
    <dbReference type="NCBI Taxonomy" id="3362603"/>
    <lineage>
        <taxon>Bacteria</taxon>
        <taxon>Bacillati</taxon>
        <taxon>Actinomycetota</taxon>
        <taxon>Actinomycetes</taxon>
        <taxon>Kineosporiales</taxon>
        <taxon>Kineosporiaceae</taxon>
        <taxon>Spongisporangium</taxon>
    </lineage>
</organism>
<dbReference type="Pfam" id="PF00135">
    <property type="entry name" value="COesterase"/>
    <property type="match status" value="1"/>
</dbReference>
<dbReference type="InterPro" id="IPR002018">
    <property type="entry name" value="CarbesteraseB"/>
</dbReference>
<evidence type="ECO:0000256" key="2">
    <source>
        <dbReference type="ARBA" id="ARBA00022801"/>
    </source>
</evidence>
<feature type="signal peptide" evidence="3">
    <location>
        <begin position="1"/>
        <end position="34"/>
    </location>
</feature>
<dbReference type="PANTHER" id="PTHR11559">
    <property type="entry name" value="CARBOXYLESTERASE"/>
    <property type="match status" value="1"/>
</dbReference>
<keyword evidence="3" id="KW-0732">Signal</keyword>
<reference evidence="5 6" key="1">
    <citation type="submission" date="2024-10" db="EMBL/GenBank/DDBJ databases">
        <title>The Natural Products Discovery Center: Release of the First 8490 Sequenced Strains for Exploring Actinobacteria Biosynthetic Diversity.</title>
        <authorList>
            <person name="Kalkreuter E."/>
            <person name="Kautsar S.A."/>
            <person name="Yang D."/>
            <person name="Bader C.D."/>
            <person name="Teijaro C.N."/>
            <person name="Fluegel L."/>
            <person name="Davis C.M."/>
            <person name="Simpson J.R."/>
            <person name="Lauterbach L."/>
            <person name="Steele A.D."/>
            <person name="Gui C."/>
            <person name="Meng S."/>
            <person name="Li G."/>
            <person name="Viehrig K."/>
            <person name="Ye F."/>
            <person name="Su P."/>
            <person name="Kiefer A.F."/>
            <person name="Nichols A."/>
            <person name="Cepeda A.J."/>
            <person name="Yan W."/>
            <person name="Fan B."/>
            <person name="Jiang Y."/>
            <person name="Adhikari A."/>
            <person name="Zheng C.-J."/>
            <person name="Schuster L."/>
            <person name="Cowan T.M."/>
            <person name="Smanski M.J."/>
            <person name="Chevrette M.G."/>
            <person name="De Carvalho L.P.S."/>
            <person name="Shen B."/>
        </authorList>
    </citation>
    <scope>NUCLEOTIDE SEQUENCE [LARGE SCALE GENOMIC DNA]</scope>
    <source>
        <strain evidence="5 6">NPDC049639</strain>
    </source>
</reference>
<evidence type="ECO:0000313" key="5">
    <source>
        <dbReference type="EMBL" id="MFI7586764.1"/>
    </source>
</evidence>
<proteinExistence type="inferred from homology"/>
<dbReference type="InterPro" id="IPR029058">
    <property type="entry name" value="AB_hydrolase_fold"/>
</dbReference>
<dbReference type="InterPro" id="IPR019826">
    <property type="entry name" value="Carboxylesterase_B_AS"/>
</dbReference>
<gene>
    <name evidence="5" type="ORF">ACIB24_06780</name>
</gene>
<evidence type="ECO:0000313" key="6">
    <source>
        <dbReference type="Proteomes" id="UP001612915"/>
    </source>
</evidence>
<name>A0ABW8AK77_9ACTN</name>
<dbReference type="RefSeq" id="WP_398277141.1">
    <property type="nucleotide sequence ID" value="NZ_JBITLV010000002.1"/>
</dbReference>
<comment type="similarity">
    <text evidence="1 3">Belongs to the type-B carboxylesterase/lipase family.</text>
</comment>
<dbReference type="PROSITE" id="PS51318">
    <property type="entry name" value="TAT"/>
    <property type="match status" value="1"/>
</dbReference>
<evidence type="ECO:0000256" key="3">
    <source>
        <dbReference type="RuleBase" id="RU361235"/>
    </source>
</evidence>
<dbReference type="InterPro" id="IPR006311">
    <property type="entry name" value="TAT_signal"/>
</dbReference>
<evidence type="ECO:0000259" key="4">
    <source>
        <dbReference type="Pfam" id="PF00135"/>
    </source>
</evidence>
<dbReference type="SUPFAM" id="SSF53474">
    <property type="entry name" value="alpha/beta-Hydrolases"/>
    <property type="match status" value="1"/>
</dbReference>
<feature type="domain" description="Carboxylesterase type B" evidence="4">
    <location>
        <begin position="42"/>
        <end position="511"/>
    </location>
</feature>
<dbReference type="InterPro" id="IPR050309">
    <property type="entry name" value="Type-B_Carboxylest/Lipase"/>
</dbReference>
<comment type="caution">
    <text evidence="5">The sequence shown here is derived from an EMBL/GenBank/DDBJ whole genome shotgun (WGS) entry which is preliminary data.</text>
</comment>
<dbReference type="Gene3D" id="3.40.50.1820">
    <property type="entry name" value="alpha/beta hydrolase"/>
    <property type="match status" value="1"/>
</dbReference>
<keyword evidence="2 3" id="KW-0378">Hydrolase</keyword>
<keyword evidence="6" id="KW-1185">Reference proteome</keyword>